<evidence type="ECO:0000256" key="1">
    <source>
        <dbReference type="SAM" id="MobiDB-lite"/>
    </source>
</evidence>
<evidence type="ECO:0000313" key="2">
    <source>
        <dbReference type="EMBL" id="ERN12787.1"/>
    </source>
</evidence>
<name>W1PS02_AMBTC</name>
<dbReference type="Proteomes" id="UP000017836">
    <property type="component" value="Unassembled WGS sequence"/>
</dbReference>
<protein>
    <submittedName>
        <fullName evidence="2">Uncharacterized protein</fullName>
    </submittedName>
</protein>
<organism evidence="2 3">
    <name type="scientific">Amborella trichopoda</name>
    <dbReference type="NCBI Taxonomy" id="13333"/>
    <lineage>
        <taxon>Eukaryota</taxon>
        <taxon>Viridiplantae</taxon>
        <taxon>Streptophyta</taxon>
        <taxon>Embryophyta</taxon>
        <taxon>Tracheophyta</taxon>
        <taxon>Spermatophyta</taxon>
        <taxon>Magnoliopsida</taxon>
        <taxon>Amborellales</taxon>
        <taxon>Amborellaceae</taxon>
        <taxon>Amborella</taxon>
    </lineage>
</organism>
<dbReference type="HOGENOM" id="CLU_074923_0_0_1"/>
<accession>W1PS02</accession>
<dbReference type="Gramene" id="ERN12787">
    <property type="protein sequence ID" value="ERN12787"/>
    <property type="gene ID" value="AMTR_s00043p00209970"/>
</dbReference>
<dbReference type="AlphaFoldDB" id="W1PS02"/>
<sequence>MTTCCTARISGGMGMRNPAGNDTPEDVIVIANDEPPVAVVEEKPGHVEGLDYLSADIGTMEYGKELLNVVHGLLGRSSLEELIQLPDLLERTATNLTTFGVFEASKLKKIMGKLAQEAGEILKLERLISSLLNPSIGPLLNFYSDQPSIFGYAEGLLEKLKSDMAYWESFHPTVQTYLLKEGEDAALGGISLRDNEVGMIVFRHHIAETRALPSRVHEEMGDLPPTDLKSSPSPC</sequence>
<proteinExistence type="predicted"/>
<reference evidence="3" key="1">
    <citation type="journal article" date="2013" name="Science">
        <title>The Amborella genome and the evolution of flowering plants.</title>
        <authorList>
            <consortium name="Amborella Genome Project"/>
        </authorList>
    </citation>
    <scope>NUCLEOTIDE SEQUENCE [LARGE SCALE GENOMIC DNA]</scope>
</reference>
<keyword evidence="3" id="KW-1185">Reference proteome</keyword>
<feature type="region of interest" description="Disordered" evidence="1">
    <location>
        <begin position="215"/>
        <end position="235"/>
    </location>
</feature>
<evidence type="ECO:0000313" key="3">
    <source>
        <dbReference type="Proteomes" id="UP000017836"/>
    </source>
</evidence>
<dbReference type="EMBL" id="KI392605">
    <property type="protein sequence ID" value="ERN12787.1"/>
    <property type="molecule type" value="Genomic_DNA"/>
</dbReference>
<gene>
    <name evidence="2" type="ORF">AMTR_s00043p00209970</name>
</gene>